<dbReference type="GO" id="GO:0004180">
    <property type="term" value="F:carboxypeptidase activity"/>
    <property type="evidence" value="ECO:0007669"/>
    <property type="project" value="UniProtKB-ARBA"/>
</dbReference>
<evidence type="ECO:0000256" key="1">
    <source>
        <dbReference type="ARBA" id="ARBA00004752"/>
    </source>
</evidence>
<evidence type="ECO:0000256" key="4">
    <source>
        <dbReference type="ARBA" id="ARBA00022960"/>
    </source>
</evidence>
<sequence>MRRIKTPCSSSSMAAYLTRRSTLSLMAASAVVAGCEPSRFITYDGPEVTRIEVHKAARQMYLLHHETVLADYRIGLGFAPTGHKTTEGDGRTPEGRYIIDRRNPNSAYYLSIGISYPNAEDRAQARDRGVSPGGDIFIHGTPREFRRAQDWTAGCISVTNREMRDIYAMVRDGTVIDLYA</sequence>
<comment type="similarity">
    <text evidence="2">Belongs to the YkuD family.</text>
</comment>
<keyword evidence="5 7" id="KW-0573">Peptidoglycan synthesis</keyword>
<dbReference type="AlphaFoldDB" id="A0AA48HAV8"/>
<dbReference type="CDD" id="cd16913">
    <property type="entry name" value="YkuD_like"/>
    <property type="match status" value="1"/>
</dbReference>
<protein>
    <recommendedName>
        <fullName evidence="8">L,D-TPase catalytic domain-containing protein</fullName>
    </recommendedName>
</protein>
<keyword evidence="6 7" id="KW-0961">Cell wall biogenesis/degradation</keyword>
<dbReference type="PROSITE" id="PS52029">
    <property type="entry name" value="LD_TPASE"/>
    <property type="match status" value="1"/>
</dbReference>
<feature type="domain" description="L,D-TPase catalytic" evidence="8">
    <location>
        <begin position="49"/>
        <end position="179"/>
    </location>
</feature>
<accession>A0AA48HAV8</accession>
<evidence type="ECO:0000259" key="8">
    <source>
        <dbReference type="PROSITE" id="PS52029"/>
    </source>
</evidence>
<evidence type="ECO:0000256" key="7">
    <source>
        <dbReference type="PROSITE-ProRule" id="PRU01373"/>
    </source>
</evidence>
<proteinExistence type="inferred from homology"/>
<dbReference type="PANTHER" id="PTHR36699">
    <property type="entry name" value="LD-TRANSPEPTIDASE"/>
    <property type="match status" value="1"/>
</dbReference>
<dbReference type="GO" id="GO:0009252">
    <property type="term" value="P:peptidoglycan biosynthetic process"/>
    <property type="evidence" value="ECO:0007669"/>
    <property type="project" value="UniProtKB-KW"/>
</dbReference>
<keyword evidence="4 7" id="KW-0133">Cell shape</keyword>
<dbReference type="GO" id="GO:0071555">
    <property type="term" value="P:cell wall organization"/>
    <property type="evidence" value="ECO:0007669"/>
    <property type="project" value="UniProtKB-UniRule"/>
</dbReference>
<dbReference type="GO" id="GO:0016740">
    <property type="term" value="F:transferase activity"/>
    <property type="evidence" value="ECO:0007669"/>
    <property type="project" value="UniProtKB-KW"/>
</dbReference>
<evidence type="ECO:0000313" key="10">
    <source>
        <dbReference type="Proteomes" id="UP001337723"/>
    </source>
</evidence>
<keyword evidence="3" id="KW-0808">Transferase</keyword>
<dbReference type="InterPro" id="IPR038063">
    <property type="entry name" value="Transpep_catalytic_dom"/>
</dbReference>
<evidence type="ECO:0000256" key="3">
    <source>
        <dbReference type="ARBA" id="ARBA00022679"/>
    </source>
</evidence>
<evidence type="ECO:0000313" key="9">
    <source>
        <dbReference type="EMBL" id="BDW87022.1"/>
    </source>
</evidence>
<dbReference type="PANTHER" id="PTHR36699:SF1">
    <property type="entry name" value="L,D-TRANSPEPTIDASE YAFK-RELATED"/>
    <property type="match status" value="1"/>
</dbReference>
<feature type="active site" description="Nucleophile" evidence="7">
    <location>
        <position position="155"/>
    </location>
</feature>
<dbReference type="PROSITE" id="PS51257">
    <property type="entry name" value="PROKAR_LIPOPROTEIN"/>
    <property type="match status" value="1"/>
</dbReference>
<dbReference type="Proteomes" id="UP001337723">
    <property type="component" value="Chromosome"/>
</dbReference>
<dbReference type="Gene3D" id="2.40.440.10">
    <property type="entry name" value="L,D-transpeptidase catalytic domain-like"/>
    <property type="match status" value="1"/>
</dbReference>
<evidence type="ECO:0000256" key="5">
    <source>
        <dbReference type="ARBA" id="ARBA00022984"/>
    </source>
</evidence>
<comment type="pathway">
    <text evidence="1 7">Cell wall biogenesis; peptidoglycan biosynthesis.</text>
</comment>
<evidence type="ECO:0000256" key="6">
    <source>
        <dbReference type="ARBA" id="ARBA00023316"/>
    </source>
</evidence>
<dbReference type="Pfam" id="PF03734">
    <property type="entry name" value="YkuD"/>
    <property type="match status" value="1"/>
</dbReference>
<feature type="active site" description="Proton donor/acceptor" evidence="7">
    <location>
        <position position="139"/>
    </location>
</feature>
<evidence type="ECO:0000256" key="2">
    <source>
        <dbReference type="ARBA" id="ARBA00005992"/>
    </source>
</evidence>
<gene>
    <name evidence="9" type="ORF">MACH21_31990</name>
</gene>
<keyword evidence="10" id="KW-1185">Reference proteome</keyword>
<organism evidence="9 10">
    <name type="scientific">Roseicyclus marinus</name>
    <dbReference type="NCBI Taxonomy" id="2161673"/>
    <lineage>
        <taxon>Bacteria</taxon>
        <taxon>Pseudomonadati</taxon>
        <taxon>Pseudomonadota</taxon>
        <taxon>Alphaproteobacteria</taxon>
        <taxon>Rhodobacterales</taxon>
        <taxon>Roseobacteraceae</taxon>
        <taxon>Roseicyclus</taxon>
    </lineage>
</organism>
<reference evidence="9 10" key="1">
    <citation type="submission" date="2023-01" db="EMBL/GenBank/DDBJ databases">
        <title>Complete genome sequence of Roseicyclus marinus strain Dej080120_10.</title>
        <authorList>
            <person name="Ueki S."/>
            <person name="Maruyama F."/>
        </authorList>
    </citation>
    <scope>NUCLEOTIDE SEQUENCE [LARGE SCALE GENOMIC DNA]</scope>
    <source>
        <strain evidence="9 10">Dej080120_10</strain>
    </source>
</reference>
<name>A0AA48HAV8_9RHOB</name>
<dbReference type="SUPFAM" id="SSF141523">
    <property type="entry name" value="L,D-transpeptidase catalytic domain-like"/>
    <property type="match status" value="1"/>
</dbReference>
<dbReference type="InterPro" id="IPR005490">
    <property type="entry name" value="LD_TPept_cat_dom"/>
</dbReference>
<dbReference type="KEGG" id="rmai:MACH21_31990"/>
<dbReference type="GO" id="GO:0008360">
    <property type="term" value="P:regulation of cell shape"/>
    <property type="evidence" value="ECO:0007669"/>
    <property type="project" value="UniProtKB-UniRule"/>
</dbReference>
<dbReference type="EMBL" id="AP027266">
    <property type="protein sequence ID" value="BDW87022.1"/>
    <property type="molecule type" value="Genomic_DNA"/>
</dbReference>